<dbReference type="PANTHER" id="PTHR43143:SF5">
    <property type="entry name" value="SECRETED PROTEIN"/>
    <property type="match status" value="1"/>
</dbReference>
<dbReference type="InterPro" id="IPR029052">
    <property type="entry name" value="Metallo-depent_PP-like"/>
</dbReference>
<accession>A0A926NJ17</accession>
<dbReference type="InterPro" id="IPR036415">
    <property type="entry name" value="Lamin_tail_dom_sf"/>
</dbReference>
<dbReference type="InterPro" id="IPR001322">
    <property type="entry name" value="Lamin_tail_dom"/>
</dbReference>
<name>A0A926NJ17_9BACI</name>
<dbReference type="PANTHER" id="PTHR43143">
    <property type="entry name" value="METALLOPHOSPHOESTERASE, CALCINEURIN SUPERFAMILY"/>
    <property type="match status" value="1"/>
</dbReference>
<dbReference type="InterPro" id="IPR004843">
    <property type="entry name" value="Calcineurin-like_PHP"/>
</dbReference>
<gene>
    <name evidence="2" type="ORF">IC621_14435</name>
</gene>
<keyword evidence="3" id="KW-1185">Reference proteome</keyword>
<evidence type="ECO:0000313" key="2">
    <source>
        <dbReference type="EMBL" id="MBD1381433.1"/>
    </source>
</evidence>
<dbReference type="EMBL" id="JACXAI010000018">
    <property type="protein sequence ID" value="MBD1381433.1"/>
    <property type="molecule type" value="Genomic_DNA"/>
</dbReference>
<organism evidence="2 3">
    <name type="scientific">Metabacillus arenae</name>
    <dbReference type="NCBI Taxonomy" id="2771434"/>
    <lineage>
        <taxon>Bacteria</taxon>
        <taxon>Bacillati</taxon>
        <taxon>Bacillota</taxon>
        <taxon>Bacilli</taxon>
        <taxon>Bacillales</taxon>
        <taxon>Bacillaceae</taxon>
        <taxon>Metabacillus</taxon>
    </lineage>
</organism>
<dbReference type="GO" id="GO:0016787">
    <property type="term" value="F:hydrolase activity"/>
    <property type="evidence" value="ECO:0007669"/>
    <property type="project" value="InterPro"/>
</dbReference>
<dbReference type="Gene3D" id="3.60.21.10">
    <property type="match status" value="1"/>
</dbReference>
<dbReference type="PROSITE" id="PS51841">
    <property type="entry name" value="LTD"/>
    <property type="match status" value="1"/>
</dbReference>
<reference evidence="2" key="1">
    <citation type="submission" date="2020-09" db="EMBL/GenBank/DDBJ databases">
        <title>A novel bacterium of genus Bacillus, isolated from South China Sea.</title>
        <authorList>
            <person name="Huang H."/>
            <person name="Mo K."/>
            <person name="Hu Y."/>
        </authorList>
    </citation>
    <scope>NUCLEOTIDE SEQUENCE</scope>
    <source>
        <strain evidence="2">IB182487</strain>
    </source>
</reference>
<evidence type="ECO:0000313" key="3">
    <source>
        <dbReference type="Proteomes" id="UP000626844"/>
    </source>
</evidence>
<dbReference type="SUPFAM" id="SSF74853">
    <property type="entry name" value="Lamin A/C globular tail domain"/>
    <property type="match status" value="1"/>
</dbReference>
<dbReference type="Proteomes" id="UP000626844">
    <property type="component" value="Unassembled WGS sequence"/>
</dbReference>
<comment type="caution">
    <text evidence="2">The sequence shown here is derived from an EMBL/GenBank/DDBJ whole genome shotgun (WGS) entry which is preliminary data.</text>
</comment>
<dbReference type="Pfam" id="PF00149">
    <property type="entry name" value="Metallophos"/>
    <property type="match status" value="1"/>
</dbReference>
<dbReference type="Pfam" id="PF00932">
    <property type="entry name" value="LTD"/>
    <property type="match status" value="1"/>
</dbReference>
<protein>
    <submittedName>
        <fullName evidence="2">Metallophosphoesterase</fullName>
    </submittedName>
</protein>
<feature type="domain" description="LTD" evidence="1">
    <location>
        <begin position="81"/>
        <end position="242"/>
    </location>
</feature>
<sequence length="1230" mass="141389">MIEAEVTDDKVMANVVLQFKQSKEMDYEAIFFEKVPAWDHVYIAKIPKEVIWSDEITYFIEATDGVHKSKTNEYVIDIQHKKRDYQAIPELLITEIMPNTSNTGALDGFEFIEIYNNSDRDIPLKDYKLHYRYPMEGKEADLIWGPEKEDVTVKSGETYVFWIINRENDRLEVSDFNNHYGVSLKENRNISKVYSSGMENSSERTLSISTNTGKDISFGSYNEDVNRVDSAIGKSILYRFPANGTKELLKISSGKLQGSPGSVWSAQVPKVKVVGNRDKERPVIQNETTVQSIKPTENLEVKADIQDNFLVKTVRFYYRTEDNKPFNQIYLHENYDDKMYHHIIYSPELIGKEQVEYYFEASDGKNRTQSEKKTVQIEQKELMQGLRLNVEKDEVLNRTKTIKVSSSESSEQMQLSIDGEKKLNTFPALESEAYFAFDVRKTNLYFKNGVTMGNEELKIFDDTYDKYTTITVPVSADKLKAGNNNVISIRSGSKVSPFDDNSEENRDNFYVKNVRLVLSDGTIIHDKEYSDPGKELEVGEGGASKPVYDFSFTIPEEKFSSLGFVWETRNVEEGKHVIEAKDSEKTIQTEVVVDNTAPAIKPTVEEGKEYKGEFTIDAAVTDRWSNITNIKATLNNIPISLPYQTSSADLEAGNQQLKITAADEVGNKRDLKQTFKVAAEQPLSPEPLKTKFDDTTAQLSVEVADPTDDHLDVSFYKAYHYTAANRDTVKVKKSASDIEPPKTFYRKNERELSEDEYEKLKENDNQTIETSSTTQFPYHRFDVEVNPSIDENDVVELVWKGSSIPDRKVTMYAWNYSNEKWIPINAAIAGEKKFTLKGHVTVPEYVKGNKVSVIVQDEVTQVLDYDYSFIWMSDTQYYSERYPHIYRKQVQWIEEMKEELNIKYVFHTGDLVDDADQVYQWKVAHQNMKVLGDSHIPYGVLAGNHDVGHKDGSYNQFSKYFGERHFADKSYYGESYKNNRGHFDLISAEGNDYIMIYMGWGVTDEDLDWVNKVLSDHPNHKAILSFHEYLLVSGNRSPFGNKIYEKVVIPNENVAAVLCGHYHDSELLADEIDDDGDGKSDRVVYQILADYQGGPEGGQGYIRLLHVNPENNVIYIKTYSPYLNDYNFYDPKKYPSKDEFTMELDLEPKEKKVETDHFEVNVYTDALIEQVSNVKSGEVATALWDRLKPEQTYYWYTIAQDKFRGQHRSAIWEFTTRAGENTRRNSKNGS</sequence>
<dbReference type="AlphaFoldDB" id="A0A926NJ17"/>
<dbReference type="SUPFAM" id="SSF56300">
    <property type="entry name" value="Metallo-dependent phosphatases"/>
    <property type="match status" value="1"/>
</dbReference>
<evidence type="ECO:0000259" key="1">
    <source>
        <dbReference type="PROSITE" id="PS51841"/>
    </source>
</evidence>
<proteinExistence type="predicted"/>
<dbReference type="InterPro" id="IPR051918">
    <property type="entry name" value="STPP_CPPED1"/>
</dbReference>